<dbReference type="Proteomes" id="UP000001194">
    <property type="component" value="Unassembled WGS sequence"/>
</dbReference>
<dbReference type="RefSeq" id="XP_001890534.1">
    <property type="nucleotide sequence ID" value="XM_001890499.1"/>
</dbReference>
<dbReference type="AlphaFoldDB" id="B0E2W7"/>
<name>B0E2W7_LACBS</name>
<dbReference type="GeneID" id="6086193"/>
<evidence type="ECO:0000313" key="2">
    <source>
        <dbReference type="Proteomes" id="UP000001194"/>
    </source>
</evidence>
<dbReference type="KEGG" id="lbc:LACBIDRAFT_335630"/>
<sequence length="528" mass="59060">MALLQLQTCNFDTKCSYATSQCKPGLIEALSDTPHIHPTYAHGFDPPSRSLAPSDLQILSNPAFRVYMAHLASIHPCMQSLRKEPPPPLQSNPPKFPFHLNPPFHFESLIFRLNCLPPTLHLHPYPHTNFPLRFGQHKLCLVTSTSFLHCQNQRAAAEGDQFPMEKCQGFCGTECVKGGWDSKRDFEHNFCSTQYAHNESPAGCASQAQSQTADANDYVEHFRQLNRCPCIVPGMGVVPSWDSSTSTSSSRVPFTAATFSTISEHDLYCHYVPGRRQATIVLSVCLKSFVPVVLEWMVNLRDAFILNISSAELRFWLTDIRISIGLSTAFRRRRSTIHELKFATIHEVGDQSVFQRMRQRSIDMATAAWCGMLGVRTLVARSFLSPRVCGDFDLAPSTFALGLNGSHCHIFYFYEQDIDISSRVTTPNGLTVQRAQRMVLLSAERKKLVCAVRATGNDTMDVDYDAITPPATNPCPRLVGRTSGHLHDLYTSHDVGKLELQITLYYLPRTLPEAIPTSTPLLKTVVTN</sequence>
<dbReference type="EMBL" id="DS547194">
    <property type="protein sequence ID" value="EDQ98804.1"/>
    <property type="molecule type" value="Genomic_DNA"/>
</dbReference>
<accession>B0E2W7</accession>
<protein>
    <submittedName>
        <fullName evidence="1">Predicted protein</fullName>
    </submittedName>
</protein>
<evidence type="ECO:0000313" key="1">
    <source>
        <dbReference type="EMBL" id="EDQ98804.1"/>
    </source>
</evidence>
<dbReference type="OrthoDB" id="10678511at2759"/>
<gene>
    <name evidence="1" type="ORF">LACBIDRAFT_335630</name>
</gene>
<reference evidence="1 2" key="1">
    <citation type="journal article" date="2008" name="Nature">
        <title>The genome of Laccaria bicolor provides insights into mycorrhizal symbiosis.</title>
        <authorList>
            <person name="Martin F."/>
            <person name="Aerts A."/>
            <person name="Ahren D."/>
            <person name="Brun A."/>
            <person name="Danchin E.G.J."/>
            <person name="Duchaussoy F."/>
            <person name="Gibon J."/>
            <person name="Kohler A."/>
            <person name="Lindquist E."/>
            <person name="Pereda V."/>
            <person name="Salamov A."/>
            <person name="Shapiro H.J."/>
            <person name="Wuyts J."/>
            <person name="Blaudez D."/>
            <person name="Buee M."/>
            <person name="Brokstein P."/>
            <person name="Canbaeck B."/>
            <person name="Cohen D."/>
            <person name="Courty P.E."/>
            <person name="Coutinho P.M."/>
            <person name="Delaruelle C."/>
            <person name="Detter J.C."/>
            <person name="Deveau A."/>
            <person name="DiFazio S."/>
            <person name="Duplessis S."/>
            <person name="Fraissinet-Tachet L."/>
            <person name="Lucic E."/>
            <person name="Frey-Klett P."/>
            <person name="Fourrey C."/>
            <person name="Feussner I."/>
            <person name="Gay G."/>
            <person name="Grimwood J."/>
            <person name="Hoegger P.J."/>
            <person name="Jain P."/>
            <person name="Kilaru S."/>
            <person name="Labbe J."/>
            <person name="Lin Y.C."/>
            <person name="Legue V."/>
            <person name="Le Tacon F."/>
            <person name="Marmeisse R."/>
            <person name="Melayah D."/>
            <person name="Montanini B."/>
            <person name="Muratet M."/>
            <person name="Nehls U."/>
            <person name="Niculita-Hirzel H."/>
            <person name="Oudot-Le Secq M.P."/>
            <person name="Peter M."/>
            <person name="Quesneville H."/>
            <person name="Rajashekar B."/>
            <person name="Reich M."/>
            <person name="Rouhier N."/>
            <person name="Schmutz J."/>
            <person name="Yin T."/>
            <person name="Chalot M."/>
            <person name="Henrissat B."/>
            <person name="Kuees U."/>
            <person name="Lucas S."/>
            <person name="Van de Peer Y."/>
            <person name="Podila G.K."/>
            <person name="Polle A."/>
            <person name="Pukkila P.J."/>
            <person name="Richardson P.M."/>
            <person name="Rouze P."/>
            <person name="Sanders I.R."/>
            <person name="Stajich J.E."/>
            <person name="Tunlid A."/>
            <person name="Tuskan G."/>
            <person name="Grigoriev I.V."/>
        </authorList>
    </citation>
    <scope>NUCLEOTIDE SEQUENCE [LARGE SCALE GENOMIC DNA]</scope>
    <source>
        <strain evidence="2">S238N-H82 / ATCC MYA-4686</strain>
    </source>
</reference>
<proteinExistence type="predicted"/>
<organism evidence="2">
    <name type="scientific">Laccaria bicolor (strain S238N-H82 / ATCC MYA-4686)</name>
    <name type="common">Bicoloured deceiver</name>
    <name type="synonym">Laccaria laccata var. bicolor</name>
    <dbReference type="NCBI Taxonomy" id="486041"/>
    <lineage>
        <taxon>Eukaryota</taxon>
        <taxon>Fungi</taxon>
        <taxon>Dikarya</taxon>
        <taxon>Basidiomycota</taxon>
        <taxon>Agaricomycotina</taxon>
        <taxon>Agaricomycetes</taxon>
        <taxon>Agaricomycetidae</taxon>
        <taxon>Agaricales</taxon>
        <taxon>Agaricineae</taxon>
        <taxon>Hydnangiaceae</taxon>
        <taxon>Laccaria</taxon>
    </lineage>
</organism>
<dbReference type="InParanoid" id="B0E2W7"/>
<dbReference type="HOGENOM" id="CLU_515867_0_0_1"/>
<keyword evidence="2" id="KW-1185">Reference proteome</keyword>